<reference evidence="4" key="1">
    <citation type="journal article" date="2014" name="Int. J. Syst. Evol. Microbiol.">
        <title>Complete genome sequence of Corynebacterium casei LMG S-19264T (=DSM 44701T), isolated from a smear-ripened cheese.</title>
        <authorList>
            <consortium name="US DOE Joint Genome Institute (JGI-PGF)"/>
            <person name="Walter F."/>
            <person name="Albersmeier A."/>
            <person name="Kalinowski J."/>
            <person name="Ruckert C."/>
        </authorList>
    </citation>
    <scope>NUCLEOTIDE SEQUENCE</scope>
    <source>
        <strain evidence="4">JCM 4646</strain>
    </source>
</reference>
<reference evidence="4" key="2">
    <citation type="submission" date="2020-09" db="EMBL/GenBank/DDBJ databases">
        <authorList>
            <person name="Sun Q."/>
            <person name="Ohkuma M."/>
        </authorList>
    </citation>
    <scope>NUCLEOTIDE SEQUENCE</scope>
    <source>
        <strain evidence="4">JCM 4646</strain>
    </source>
</reference>
<keyword evidence="2" id="KW-0238">DNA-binding</keyword>
<comment type="caution">
    <text evidence="4">The sequence shown here is derived from an EMBL/GenBank/DDBJ whole genome shotgun (WGS) entry which is preliminary data.</text>
</comment>
<protein>
    <recommendedName>
        <fullName evidence="3">DNA helicase DnaB-like N-terminal domain-containing protein</fullName>
    </recommendedName>
</protein>
<evidence type="ECO:0000259" key="3">
    <source>
        <dbReference type="Pfam" id="PF00772"/>
    </source>
</evidence>
<gene>
    <name evidence="4" type="ORF">GCM10018781_56320</name>
</gene>
<dbReference type="GeneID" id="95355984"/>
<feature type="domain" description="DNA helicase DnaB-like N-terminal" evidence="3">
    <location>
        <begin position="321"/>
        <end position="389"/>
    </location>
</feature>
<keyword evidence="1" id="KW-0235">DNA replication</keyword>
<evidence type="ECO:0000313" key="4">
    <source>
        <dbReference type="EMBL" id="GHH79091.1"/>
    </source>
</evidence>
<dbReference type="PANTHER" id="PTHR30153">
    <property type="entry name" value="REPLICATIVE DNA HELICASE DNAB"/>
    <property type="match status" value="1"/>
</dbReference>
<dbReference type="EMBL" id="BNBO01000040">
    <property type="protein sequence ID" value="GHH79091.1"/>
    <property type="molecule type" value="Genomic_DNA"/>
</dbReference>
<feature type="domain" description="DNA helicase DnaB-like N-terminal" evidence="3">
    <location>
        <begin position="8"/>
        <end position="51"/>
    </location>
</feature>
<dbReference type="GO" id="GO:0003678">
    <property type="term" value="F:DNA helicase activity"/>
    <property type="evidence" value="ECO:0007669"/>
    <property type="project" value="InterPro"/>
</dbReference>
<sequence>MSGPEAYCEEALLGSVLQDPRRALEVRDWLRAEDFADPWRREIYRVLVDHHLYAHPTVAAAAPAQRAQVLGRLVVEDLHARAGAGGWQVSGGDWQQVAGYVTNLPAGVPNAANAAQYGRVVAQASLERTVGVQGEFAERAVLAAVLARPEEGARLAGWLGAADFQDPWLGQMYKALVEEKLYAHPAVTVRSSPAERKQVLARMLYEQLQHKGADERWSVPAAAWPAVAQQIHALTTTQQVPHPEHAAQLGQRVLQSSIQMQVAEGSWRIESTLRVPGAPAAEMEINSMLATLQQLEDRWEQAMGRPGTVGAALPPQTSARPEMASTEDVVLASLLRDPRQLQQVGRWLRAEDFTQPGRAQLFAALLDAARSRGTVDPALVVWDAHRRRAVEVGALSPGQVWDLYQKGRPGIAHGEGRRLVEASIVHHVRCATSAINTAVGDPTAAPGMVIGAARGHLQHASAQAARLTQATWATARTGPGAR</sequence>
<dbReference type="GO" id="GO:0006260">
    <property type="term" value="P:DNA replication"/>
    <property type="evidence" value="ECO:0007669"/>
    <property type="project" value="UniProtKB-KW"/>
</dbReference>
<accession>A0A919L1A6</accession>
<evidence type="ECO:0000256" key="2">
    <source>
        <dbReference type="ARBA" id="ARBA00023125"/>
    </source>
</evidence>
<dbReference type="Gene3D" id="1.10.860.10">
    <property type="entry name" value="DNAb Helicase, Chain A"/>
    <property type="match status" value="3"/>
</dbReference>
<dbReference type="GO" id="GO:0005829">
    <property type="term" value="C:cytosol"/>
    <property type="evidence" value="ECO:0007669"/>
    <property type="project" value="TreeGrafter"/>
</dbReference>
<dbReference type="GO" id="GO:0005524">
    <property type="term" value="F:ATP binding"/>
    <property type="evidence" value="ECO:0007669"/>
    <property type="project" value="InterPro"/>
</dbReference>
<dbReference type="Pfam" id="PF00772">
    <property type="entry name" value="DnaB"/>
    <property type="match status" value="2"/>
</dbReference>
<evidence type="ECO:0000313" key="5">
    <source>
        <dbReference type="Proteomes" id="UP000617734"/>
    </source>
</evidence>
<dbReference type="InterPro" id="IPR007693">
    <property type="entry name" value="DNA_helicase_DnaB-like_N"/>
</dbReference>
<dbReference type="SUPFAM" id="SSF48024">
    <property type="entry name" value="N-terminal domain of DnaB helicase"/>
    <property type="match status" value="2"/>
</dbReference>
<dbReference type="PANTHER" id="PTHR30153:SF2">
    <property type="entry name" value="REPLICATIVE DNA HELICASE"/>
    <property type="match status" value="1"/>
</dbReference>
<dbReference type="InterPro" id="IPR016136">
    <property type="entry name" value="DNA_helicase_N/primase_C"/>
</dbReference>
<dbReference type="Proteomes" id="UP000617734">
    <property type="component" value="Unassembled WGS sequence"/>
</dbReference>
<name>A0A919L1A6_9ACTN</name>
<dbReference type="InterPro" id="IPR036185">
    <property type="entry name" value="DNA_heli_DnaB-like_N_sf"/>
</dbReference>
<dbReference type="AlphaFoldDB" id="A0A919L1A6"/>
<dbReference type="RefSeq" id="WP_190213726.1">
    <property type="nucleotide sequence ID" value="NZ_BNBO01000040.1"/>
</dbReference>
<keyword evidence="5" id="KW-1185">Reference proteome</keyword>
<evidence type="ECO:0000256" key="1">
    <source>
        <dbReference type="ARBA" id="ARBA00022705"/>
    </source>
</evidence>
<organism evidence="4 5">
    <name type="scientific">Kitasatospora indigofera</name>
    <dbReference type="NCBI Taxonomy" id="67307"/>
    <lineage>
        <taxon>Bacteria</taxon>
        <taxon>Bacillati</taxon>
        <taxon>Actinomycetota</taxon>
        <taxon>Actinomycetes</taxon>
        <taxon>Kitasatosporales</taxon>
        <taxon>Streptomycetaceae</taxon>
        <taxon>Kitasatospora</taxon>
    </lineage>
</organism>
<dbReference type="GO" id="GO:0003677">
    <property type="term" value="F:DNA binding"/>
    <property type="evidence" value="ECO:0007669"/>
    <property type="project" value="UniProtKB-KW"/>
</dbReference>
<proteinExistence type="predicted"/>